<protein>
    <submittedName>
        <fullName evidence="1">Uncharacterized protein</fullName>
    </submittedName>
</protein>
<dbReference type="EMBL" id="GU568021">
    <property type="protein sequence ID" value="ADI23684.1"/>
    <property type="molecule type" value="Genomic_DNA"/>
</dbReference>
<organism evidence="1">
    <name type="scientific">uncultured Oceanospirillales bacterium HF4000_21D01</name>
    <dbReference type="NCBI Taxonomy" id="723624"/>
    <lineage>
        <taxon>Bacteria</taxon>
        <taxon>Pseudomonadati</taxon>
        <taxon>Pseudomonadota</taxon>
        <taxon>Gammaproteobacteria</taxon>
        <taxon>Oceanospirillales</taxon>
        <taxon>environmental samples</taxon>
    </lineage>
</organism>
<dbReference type="AlphaFoldDB" id="E7C8B0"/>
<sequence length="40" mass="4565">MIKELEETIAGTYPHHGKIQWTGAKLLYSRQCLHWGAAPE</sequence>
<evidence type="ECO:0000313" key="1">
    <source>
        <dbReference type="EMBL" id="ADI23684.1"/>
    </source>
</evidence>
<accession>E7C8B0</accession>
<proteinExistence type="predicted"/>
<reference evidence="1" key="1">
    <citation type="submission" date="2010-01" db="EMBL/GenBank/DDBJ databases">
        <title>Genome fragments of uncultured bacteria from the North Pacific subtropical Gyre.</title>
        <authorList>
            <person name="Pham V.D."/>
            <person name="Delong E.F."/>
        </authorList>
    </citation>
    <scope>NUCLEOTIDE SEQUENCE</scope>
</reference>
<name>E7C8B0_9GAMM</name>